<dbReference type="AlphaFoldDB" id="A0AAW0AZY8"/>
<comment type="caution">
    <text evidence="1">The sequence shown here is derived from an EMBL/GenBank/DDBJ whole genome shotgun (WGS) entry which is preliminary data.</text>
</comment>
<sequence length="439" mass="49917">MPQEVIRKIVRLVLPFEYVEKKTKRLWLVKDAVKDLNSLALSARMFVDSARYLQCKDLLAKPPRYGSWGKLETLLNSGVPTTLSGRADSLFLDMGKDPDVRPVALGFFFRKAIVPSLARFQRQPDSFLTFLSTTTSNGKTIGQILYGQTKQLLLVGVPHPYYLFSVETSIVAQTFGNITYLEMVHSWSVMCFDDAVKFLRSFPNLERLFLFDLMVVSDDEKAAWRAVETGIQGARQFEHLKEISLVCSLSVYNVLAVLGMGWFPKLDRISLVFNAQDMVGVAERLRSGTGDLARLFLPARYLHMQVIGSDMEVWNRLDLSLCTSLRELTLGTGNSETDISTFLEHNVPHRQLERFTFHNLMSSPDLGRLDEVLSRLPMLSQVAYDVLMSKKDKDDVLREWASVVAMHMPLCAQKGILRAKKKLMDKDPDEDEDEDEDEE</sequence>
<accession>A0AAW0AZY8</accession>
<evidence type="ECO:0000313" key="1">
    <source>
        <dbReference type="EMBL" id="KAK7019201.1"/>
    </source>
</evidence>
<keyword evidence="2" id="KW-1185">Reference proteome</keyword>
<evidence type="ECO:0008006" key="3">
    <source>
        <dbReference type="Google" id="ProtNLM"/>
    </source>
</evidence>
<organism evidence="1 2">
    <name type="scientific">Paramarasmius palmivorus</name>
    <dbReference type="NCBI Taxonomy" id="297713"/>
    <lineage>
        <taxon>Eukaryota</taxon>
        <taxon>Fungi</taxon>
        <taxon>Dikarya</taxon>
        <taxon>Basidiomycota</taxon>
        <taxon>Agaricomycotina</taxon>
        <taxon>Agaricomycetes</taxon>
        <taxon>Agaricomycetidae</taxon>
        <taxon>Agaricales</taxon>
        <taxon>Marasmiineae</taxon>
        <taxon>Marasmiaceae</taxon>
        <taxon>Paramarasmius</taxon>
    </lineage>
</organism>
<name>A0AAW0AZY8_9AGAR</name>
<protein>
    <recommendedName>
        <fullName evidence="3">F-box domain-containing protein</fullName>
    </recommendedName>
</protein>
<proteinExistence type="predicted"/>
<gene>
    <name evidence="1" type="ORF">VNI00_018159</name>
</gene>
<evidence type="ECO:0000313" key="2">
    <source>
        <dbReference type="Proteomes" id="UP001383192"/>
    </source>
</evidence>
<dbReference type="Proteomes" id="UP001383192">
    <property type="component" value="Unassembled WGS sequence"/>
</dbReference>
<reference evidence="1 2" key="1">
    <citation type="submission" date="2024-01" db="EMBL/GenBank/DDBJ databases">
        <title>A draft genome for a cacao thread blight-causing isolate of Paramarasmius palmivorus.</title>
        <authorList>
            <person name="Baruah I.K."/>
            <person name="Bukari Y."/>
            <person name="Amoako-Attah I."/>
            <person name="Meinhardt L.W."/>
            <person name="Bailey B.A."/>
            <person name="Cohen S.P."/>
        </authorList>
    </citation>
    <scope>NUCLEOTIDE SEQUENCE [LARGE SCALE GENOMIC DNA]</scope>
    <source>
        <strain evidence="1 2">GH-12</strain>
    </source>
</reference>
<dbReference type="EMBL" id="JAYKXP010000214">
    <property type="protein sequence ID" value="KAK7019201.1"/>
    <property type="molecule type" value="Genomic_DNA"/>
</dbReference>